<feature type="transmembrane region" description="Helical" evidence="2">
    <location>
        <begin position="56"/>
        <end position="77"/>
    </location>
</feature>
<dbReference type="Pfam" id="PF18910">
    <property type="entry name" value="DUF5665"/>
    <property type="match status" value="1"/>
</dbReference>
<dbReference type="InterPro" id="IPR043723">
    <property type="entry name" value="DUF5665"/>
</dbReference>
<keyword evidence="1" id="KW-0175">Coiled coil</keyword>
<comment type="caution">
    <text evidence="3">The sequence shown here is derived from an EMBL/GenBank/DDBJ whole genome shotgun (WGS) entry which is preliminary data.</text>
</comment>
<dbReference type="AlphaFoldDB" id="A0A9X4QQ21"/>
<evidence type="ECO:0000313" key="3">
    <source>
        <dbReference type="EMBL" id="MDG0793295.1"/>
    </source>
</evidence>
<evidence type="ECO:0000256" key="2">
    <source>
        <dbReference type="SAM" id="Phobius"/>
    </source>
</evidence>
<keyword evidence="2" id="KW-0812">Transmembrane</keyword>
<feature type="coiled-coil region" evidence="1">
    <location>
        <begin position="1"/>
        <end position="35"/>
    </location>
</feature>
<dbReference type="EMBL" id="JAPDHZ010000004">
    <property type="protein sequence ID" value="MDG0793295.1"/>
    <property type="molecule type" value="Genomic_DNA"/>
</dbReference>
<sequence length="108" mass="12422">MKTLAEEASALRRLLEGLSRRLDELAVQMEKAQLRDYVNLMSRPWQLIWRNWLSGIARGIGIALGFTFFAATIVWLLQILGALNLPIIGDYIAEIVKIVQRQLEIEHY</sequence>
<protein>
    <submittedName>
        <fullName evidence="3">DUF5665 domain-containing protein</fullName>
    </submittedName>
</protein>
<name>A0A9X4QQ21_9BACL</name>
<reference evidence="3 4" key="1">
    <citation type="submission" date="2022-10" db="EMBL/GenBank/DDBJ databases">
        <title>Comparative genomic analysis of Cohnella hashimotonis sp. nov., isolated from the International Space Station.</title>
        <authorList>
            <person name="Simpson A."/>
            <person name="Venkateswaran K."/>
        </authorList>
    </citation>
    <scope>NUCLEOTIDE SEQUENCE [LARGE SCALE GENOMIC DNA]</scope>
    <source>
        <strain evidence="3 4">DSM 18997</strain>
    </source>
</reference>
<accession>A0A9X4QQ21</accession>
<evidence type="ECO:0000313" key="4">
    <source>
        <dbReference type="Proteomes" id="UP001153387"/>
    </source>
</evidence>
<proteinExistence type="predicted"/>
<keyword evidence="2" id="KW-1133">Transmembrane helix</keyword>
<keyword evidence="2" id="KW-0472">Membrane</keyword>
<evidence type="ECO:0000256" key="1">
    <source>
        <dbReference type="SAM" id="Coils"/>
    </source>
</evidence>
<gene>
    <name evidence="3" type="ORF">OMP38_22430</name>
</gene>
<dbReference type="Proteomes" id="UP001153387">
    <property type="component" value="Unassembled WGS sequence"/>
</dbReference>
<organism evidence="3 4">
    <name type="scientific">Cohnella ginsengisoli</name>
    <dbReference type="NCBI Taxonomy" id="425004"/>
    <lineage>
        <taxon>Bacteria</taxon>
        <taxon>Bacillati</taxon>
        <taxon>Bacillota</taxon>
        <taxon>Bacilli</taxon>
        <taxon>Bacillales</taxon>
        <taxon>Paenibacillaceae</taxon>
        <taxon>Cohnella</taxon>
    </lineage>
</organism>
<dbReference type="RefSeq" id="WP_277567098.1">
    <property type="nucleotide sequence ID" value="NZ_JAPDHZ010000004.1"/>
</dbReference>
<keyword evidence="4" id="KW-1185">Reference proteome</keyword>